<gene>
    <name evidence="2" type="ORF">EJK17_07435</name>
</gene>
<dbReference type="InterPro" id="IPR025164">
    <property type="entry name" value="Toastrack_DUF4097"/>
</dbReference>
<accession>A0A437SUE5</accession>
<proteinExistence type="predicted"/>
<keyword evidence="3" id="KW-1185">Reference proteome</keyword>
<sequence length="206" mass="22947">MKRGIRVLILVIVLILIILGGLKLQDMNKSHSEQVVQKVLTDQKFNQIKVDTSNFNIKVKRGNACRVVFVGRQKLLPEVEIKEKKLIIEDKYGIKVINGNLFDLFKKHSVMPQITIEMPDQILKNIDVDNSNGSVTVQNITTRQGEIDLSNGNVVIDHSIAAGYDLDTTNGTVTVNGSNKGDYYSKNSKALRKLDIDISNGNITVN</sequence>
<feature type="domain" description="DUF4097" evidence="1">
    <location>
        <begin position="48"/>
        <end position="205"/>
    </location>
</feature>
<organism evidence="2 3">
    <name type="scientific">Lactobacillus xujianguonis</name>
    <dbReference type="NCBI Taxonomy" id="2495899"/>
    <lineage>
        <taxon>Bacteria</taxon>
        <taxon>Bacillati</taxon>
        <taxon>Bacillota</taxon>
        <taxon>Bacilli</taxon>
        <taxon>Lactobacillales</taxon>
        <taxon>Lactobacillaceae</taxon>
        <taxon>Lactobacillus</taxon>
    </lineage>
</organism>
<protein>
    <recommendedName>
        <fullName evidence="1">DUF4097 domain-containing protein</fullName>
    </recommendedName>
</protein>
<evidence type="ECO:0000313" key="2">
    <source>
        <dbReference type="EMBL" id="RVU70514.1"/>
    </source>
</evidence>
<name>A0A437SUE5_9LACO</name>
<dbReference type="Gene3D" id="2.160.20.120">
    <property type="match status" value="1"/>
</dbReference>
<dbReference type="AlphaFoldDB" id="A0A437SUE5"/>
<dbReference type="Pfam" id="PF13349">
    <property type="entry name" value="DUF4097"/>
    <property type="match status" value="1"/>
</dbReference>
<dbReference type="EMBL" id="RXIA01000018">
    <property type="protein sequence ID" value="RVU70514.1"/>
    <property type="molecule type" value="Genomic_DNA"/>
</dbReference>
<evidence type="ECO:0000313" key="3">
    <source>
        <dbReference type="Proteomes" id="UP000288291"/>
    </source>
</evidence>
<comment type="caution">
    <text evidence="2">The sequence shown here is derived from an EMBL/GenBank/DDBJ whole genome shotgun (WGS) entry which is preliminary data.</text>
</comment>
<reference evidence="2 3" key="1">
    <citation type="submission" date="2018-12" db="EMBL/GenBank/DDBJ databases">
        <authorList>
            <person name="Meng J."/>
        </authorList>
    </citation>
    <scope>NUCLEOTIDE SEQUENCE [LARGE SCALE GENOMIC DNA]</scope>
    <source>
        <strain evidence="2 3">HT111-2</strain>
    </source>
</reference>
<evidence type="ECO:0000259" key="1">
    <source>
        <dbReference type="Pfam" id="PF13349"/>
    </source>
</evidence>
<dbReference type="RefSeq" id="WP_103662186.1">
    <property type="nucleotide sequence ID" value="NZ_ML136886.1"/>
</dbReference>
<dbReference type="Proteomes" id="UP000288291">
    <property type="component" value="Unassembled WGS sequence"/>
</dbReference>